<dbReference type="PANTHER" id="PTHR46709:SF6">
    <property type="entry name" value="G-PROTEIN COUPLED RECEPTORS FAMILY 1 PROFILE DOMAIN-CONTAINING PROTEIN"/>
    <property type="match status" value="1"/>
</dbReference>
<evidence type="ECO:0000256" key="1">
    <source>
        <dbReference type="ARBA" id="ARBA00004370"/>
    </source>
</evidence>
<feature type="transmembrane region" description="Helical" evidence="5">
    <location>
        <begin position="147"/>
        <end position="166"/>
    </location>
</feature>
<organism evidence="7 8">
    <name type="scientific">Meloidogyne enterolobii</name>
    <name type="common">Root-knot nematode worm</name>
    <name type="synonym">Meloidogyne mayaguensis</name>
    <dbReference type="NCBI Taxonomy" id="390850"/>
    <lineage>
        <taxon>Eukaryota</taxon>
        <taxon>Metazoa</taxon>
        <taxon>Ecdysozoa</taxon>
        <taxon>Nematoda</taxon>
        <taxon>Chromadorea</taxon>
        <taxon>Rhabditida</taxon>
        <taxon>Tylenchina</taxon>
        <taxon>Tylenchomorpha</taxon>
        <taxon>Tylenchoidea</taxon>
        <taxon>Meloidogynidae</taxon>
        <taxon>Meloidogyninae</taxon>
        <taxon>Meloidogyne</taxon>
    </lineage>
</organism>
<evidence type="ECO:0000313" key="7">
    <source>
        <dbReference type="EMBL" id="CAD2174008.1"/>
    </source>
</evidence>
<name>A0A6V7VHY9_MELEN</name>
<comment type="caution">
    <text evidence="7">The sequence shown here is derived from an EMBL/GenBank/DDBJ whole genome shotgun (WGS) entry which is preliminary data.</text>
</comment>
<dbReference type="AlphaFoldDB" id="A0A6V7VHY9"/>
<keyword evidence="2 5" id="KW-0812">Transmembrane</keyword>
<dbReference type="OrthoDB" id="5852618at2759"/>
<evidence type="ECO:0000256" key="2">
    <source>
        <dbReference type="ARBA" id="ARBA00022692"/>
    </source>
</evidence>
<evidence type="ECO:0000256" key="4">
    <source>
        <dbReference type="ARBA" id="ARBA00023136"/>
    </source>
</evidence>
<gene>
    <name evidence="7" type="ORF">MENT_LOCUS25650</name>
</gene>
<sequence length="511" mass="59459">MEEQSNCHYEGTEYIEVKFILIGVFASGLALISFLLNAFLVLVFALNPKLGRSPLFYFGVLAILDLALAWLYIALMAVPAYMDKFKLLWLYHLFVSYLRPMLTLSNFAVFASVLMILLATTERLLLTFEGKQIKKARKILERNRRQVTLFVISIAFAYKLCTYFEIELIENKDCEGFEQFEVISAVHAYNPNPLFRLFGADKYRFWMMFVIRNLVDHILPFFILVILNFHIVRALRRESKRVINQNNFNKNCSQHSNNFCSSCLLCNNNIQQNSLILNGYEKANNNTSFRSIRESLKNKSWLRNKNKKIININKIEDQTQKKNLRAATRALISVVSMYLMSKVLQVAVTFFETFSPERLTEEEFRPIYSYANDIIPILTLLSSTLRFPIYCVCNKPMLIATRATLKRILHRTTISAPKKKRKRFSSSSFSDSSISSEIHSGWHNNYPSLILNKQFKLKNKKEENKNWRNGGINLNIKNDFVEKENLKKVCTIASPDEDKTTENEEEEELFC</sequence>
<dbReference type="Proteomes" id="UP000580250">
    <property type="component" value="Unassembled WGS sequence"/>
</dbReference>
<protein>
    <recommendedName>
        <fullName evidence="6">G-protein coupled receptors family 1 profile domain-containing protein</fullName>
    </recommendedName>
</protein>
<keyword evidence="3 5" id="KW-1133">Transmembrane helix</keyword>
<feature type="transmembrane region" description="Helical" evidence="5">
    <location>
        <begin position="102"/>
        <end position="126"/>
    </location>
</feature>
<comment type="subcellular location">
    <subcellularLocation>
        <location evidence="1">Membrane</location>
    </subcellularLocation>
</comment>
<keyword evidence="4 5" id="KW-0472">Membrane</keyword>
<dbReference type="Gene3D" id="1.20.1070.10">
    <property type="entry name" value="Rhodopsin 7-helix transmembrane proteins"/>
    <property type="match status" value="1"/>
</dbReference>
<feature type="transmembrane region" description="Helical" evidence="5">
    <location>
        <begin position="20"/>
        <end position="43"/>
    </location>
</feature>
<reference evidence="7 8" key="1">
    <citation type="submission" date="2020-08" db="EMBL/GenBank/DDBJ databases">
        <authorList>
            <person name="Koutsovoulos G."/>
            <person name="Danchin GJ E."/>
        </authorList>
    </citation>
    <scope>NUCLEOTIDE SEQUENCE [LARGE SCALE GENOMIC DNA]</scope>
</reference>
<evidence type="ECO:0000313" key="8">
    <source>
        <dbReference type="Proteomes" id="UP000580250"/>
    </source>
</evidence>
<feature type="domain" description="G-protein coupled receptors family 1 profile" evidence="6">
    <location>
        <begin position="36"/>
        <end position="390"/>
    </location>
</feature>
<dbReference type="PANTHER" id="PTHR46709">
    <property type="entry name" value="PROTEIN CBG23488-RELATED"/>
    <property type="match status" value="1"/>
</dbReference>
<evidence type="ECO:0000256" key="3">
    <source>
        <dbReference type="ARBA" id="ARBA00022989"/>
    </source>
</evidence>
<feature type="transmembrane region" description="Helical" evidence="5">
    <location>
        <begin position="330"/>
        <end position="354"/>
    </location>
</feature>
<proteinExistence type="predicted"/>
<dbReference type="GO" id="GO:0016020">
    <property type="term" value="C:membrane"/>
    <property type="evidence" value="ECO:0007669"/>
    <property type="project" value="UniProtKB-SubCell"/>
</dbReference>
<accession>A0A6V7VHY9</accession>
<dbReference type="EMBL" id="CAJEWN010000227">
    <property type="protein sequence ID" value="CAD2174008.1"/>
    <property type="molecule type" value="Genomic_DNA"/>
</dbReference>
<feature type="transmembrane region" description="Helical" evidence="5">
    <location>
        <begin position="205"/>
        <end position="231"/>
    </location>
</feature>
<evidence type="ECO:0000259" key="6">
    <source>
        <dbReference type="PROSITE" id="PS50262"/>
    </source>
</evidence>
<evidence type="ECO:0000256" key="5">
    <source>
        <dbReference type="SAM" id="Phobius"/>
    </source>
</evidence>
<dbReference type="PROSITE" id="PS50262">
    <property type="entry name" value="G_PROTEIN_RECEP_F1_2"/>
    <property type="match status" value="1"/>
</dbReference>
<dbReference type="SUPFAM" id="SSF81321">
    <property type="entry name" value="Family A G protein-coupled receptor-like"/>
    <property type="match status" value="1"/>
</dbReference>
<feature type="transmembrane region" description="Helical" evidence="5">
    <location>
        <begin position="55"/>
        <end position="82"/>
    </location>
</feature>
<dbReference type="InterPro" id="IPR017452">
    <property type="entry name" value="GPCR_Rhodpsn_7TM"/>
</dbReference>